<sequence length="351" mass="39333">MKRIDRAMKEFHKRTCIRFIPKSSHQDYLYITQDKVCYSEEIGMKGGQQNVSLTEDCMRGGGIIHELMHAIGFYHEQSCRADRDSYVTIHLENVMDDAKANFETYDLEKITHLGAGYDYESIMHYDMKAFSKNGEPTIVPKKPGVTIGQRKGFSRMDVYKINKLYECRVINEGKENVDDTDVDFTDGAISADGANADALSKKITQGISSSCPTQYANKYIVGKTLIVIPGNLSDCCNYCKAAKGCKAYISDSNGQVVTGEKNQGIIKGSCPIGWRHYQPSNKCFYIGTKRINWFQAFNECFDKSGVLAFIDSEEESEFVASNFLKSNLLANCVHNALGIGIIFLILDAVFM</sequence>
<dbReference type="CDD" id="cd04280">
    <property type="entry name" value="ZnMc_astacin_like"/>
    <property type="match status" value="1"/>
</dbReference>
<dbReference type="PANTHER" id="PTHR10127:SF883">
    <property type="entry name" value="ZINC METALLOPROTEINASE NAS-8"/>
    <property type="match status" value="1"/>
</dbReference>
<dbReference type="InterPro" id="IPR016186">
    <property type="entry name" value="C-type_lectin-like/link_sf"/>
</dbReference>
<dbReference type="AlphaFoldDB" id="A0A914D8I9"/>
<evidence type="ECO:0000256" key="2">
    <source>
        <dbReference type="PROSITE-ProRule" id="PRU01211"/>
    </source>
</evidence>
<dbReference type="GO" id="GO:0008270">
    <property type="term" value="F:zinc ion binding"/>
    <property type="evidence" value="ECO:0007669"/>
    <property type="project" value="UniProtKB-UniRule"/>
</dbReference>
<evidence type="ECO:0000259" key="5">
    <source>
        <dbReference type="PROSITE" id="PS51864"/>
    </source>
</evidence>
<feature type="active site" evidence="2">
    <location>
        <position position="66"/>
    </location>
</feature>
<dbReference type="Pfam" id="PF01400">
    <property type="entry name" value="Astacin"/>
    <property type="match status" value="1"/>
</dbReference>
<keyword evidence="4" id="KW-0472">Membrane</keyword>
<keyword evidence="2 3" id="KW-0645">Protease</keyword>
<evidence type="ECO:0000256" key="1">
    <source>
        <dbReference type="ARBA" id="ARBA00023157"/>
    </source>
</evidence>
<accession>A0A914D8I9</accession>
<evidence type="ECO:0000313" key="7">
    <source>
        <dbReference type="WBParaSite" id="ACRNAN_scaffold1981.g12761.t1"/>
    </source>
</evidence>
<protein>
    <recommendedName>
        <fullName evidence="3">Metalloendopeptidase</fullName>
        <ecNumber evidence="3">3.4.24.-</ecNumber>
    </recommendedName>
</protein>
<dbReference type="EC" id="3.4.24.-" evidence="3"/>
<dbReference type="PROSITE" id="PS51864">
    <property type="entry name" value="ASTACIN"/>
    <property type="match status" value="1"/>
</dbReference>
<dbReference type="InterPro" id="IPR016187">
    <property type="entry name" value="CTDL_fold"/>
</dbReference>
<organism evidence="6 7">
    <name type="scientific">Acrobeloides nanus</name>
    <dbReference type="NCBI Taxonomy" id="290746"/>
    <lineage>
        <taxon>Eukaryota</taxon>
        <taxon>Metazoa</taxon>
        <taxon>Ecdysozoa</taxon>
        <taxon>Nematoda</taxon>
        <taxon>Chromadorea</taxon>
        <taxon>Rhabditida</taxon>
        <taxon>Tylenchina</taxon>
        <taxon>Cephalobomorpha</taxon>
        <taxon>Cephaloboidea</taxon>
        <taxon>Cephalobidae</taxon>
        <taxon>Acrobeloides</taxon>
    </lineage>
</organism>
<dbReference type="PRINTS" id="PR00480">
    <property type="entry name" value="ASTACIN"/>
</dbReference>
<keyword evidence="2 3" id="KW-0482">Metalloprotease</keyword>
<feature type="binding site" evidence="2">
    <location>
        <position position="75"/>
    </location>
    <ligand>
        <name>Zn(2+)</name>
        <dbReference type="ChEBI" id="CHEBI:29105"/>
        <note>catalytic</note>
    </ligand>
</feature>
<dbReference type="WBParaSite" id="ACRNAN_scaffold1981.g12761.t1">
    <property type="protein sequence ID" value="ACRNAN_scaffold1981.g12761.t1"/>
    <property type="gene ID" value="ACRNAN_scaffold1981.g12761"/>
</dbReference>
<reference evidence="7" key="1">
    <citation type="submission" date="2022-11" db="UniProtKB">
        <authorList>
            <consortium name="WormBaseParasite"/>
        </authorList>
    </citation>
    <scope>IDENTIFICATION</scope>
</reference>
<keyword evidence="6" id="KW-1185">Reference proteome</keyword>
<keyword evidence="4" id="KW-0812">Transmembrane</keyword>
<dbReference type="GO" id="GO:0006508">
    <property type="term" value="P:proteolysis"/>
    <property type="evidence" value="ECO:0007669"/>
    <property type="project" value="UniProtKB-KW"/>
</dbReference>
<dbReference type="InterPro" id="IPR006026">
    <property type="entry name" value="Peptidase_Metallo"/>
</dbReference>
<keyword evidence="4" id="KW-1133">Transmembrane helix</keyword>
<dbReference type="SUPFAM" id="SSF56436">
    <property type="entry name" value="C-type lectin-like"/>
    <property type="match status" value="1"/>
</dbReference>
<dbReference type="InterPro" id="IPR034035">
    <property type="entry name" value="Astacin-like_dom"/>
</dbReference>
<keyword evidence="2 3" id="KW-0479">Metal-binding</keyword>
<dbReference type="InterPro" id="IPR024079">
    <property type="entry name" value="MetalloPept_cat_dom_sf"/>
</dbReference>
<feature type="binding site" evidence="2">
    <location>
        <position position="65"/>
    </location>
    <ligand>
        <name>Zn(2+)</name>
        <dbReference type="ChEBI" id="CHEBI:29105"/>
        <note>catalytic</note>
    </ligand>
</feature>
<dbReference type="PANTHER" id="PTHR10127">
    <property type="entry name" value="DISCOIDIN, CUB, EGF, LAMININ , AND ZINC METALLOPROTEASE DOMAIN CONTAINING"/>
    <property type="match status" value="1"/>
</dbReference>
<comment type="cofactor">
    <cofactor evidence="2 3">
        <name>Zn(2+)</name>
        <dbReference type="ChEBI" id="CHEBI:29105"/>
    </cofactor>
    <text evidence="2 3">Binds 1 zinc ion per subunit.</text>
</comment>
<name>A0A914D8I9_9BILA</name>
<dbReference type="InterPro" id="IPR001506">
    <property type="entry name" value="Peptidase_M12A"/>
</dbReference>
<comment type="caution">
    <text evidence="2">Lacks conserved residue(s) required for the propagation of feature annotation.</text>
</comment>
<evidence type="ECO:0000256" key="3">
    <source>
        <dbReference type="RuleBase" id="RU361183"/>
    </source>
</evidence>
<proteinExistence type="predicted"/>
<keyword evidence="2 3" id="KW-0862">Zinc</keyword>
<dbReference type="SMART" id="SM00235">
    <property type="entry name" value="ZnMc"/>
    <property type="match status" value="1"/>
</dbReference>
<keyword evidence="2 3" id="KW-0378">Hydrolase</keyword>
<dbReference type="Gene3D" id="3.40.390.10">
    <property type="entry name" value="Collagenase (Catalytic Domain)"/>
    <property type="match status" value="1"/>
</dbReference>
<feature type="domain" description="Peptidase M12A" evidence="5">
    <location>
        <begin position="1"/>
        <end position="168"/>
    </location>
</feature>
<evidence type="ECO:0000313" key="6">
    <source>
        <dbReference type="Proteomes" id="UP000887540"/>
    </source>
</evidence>
<feature type="transmembrane region" description="Helical" evidence="4">
    <location>
        <begin position="328"/>
        <end position="350"/>
    </location>
</feature>
<dbReference type="GO" id="GO:0004222">
    <property type="term" value="F:metalloendopeptidase activity"/>
    <property type="evidence" value="ECO:0007669"/>
    <property type="project" value="UniProtKB-UniRule"/>
</dbReference>
<feature type="binding site" evidence="2">
    <location>
        <position position="69"/>
    </location>
    <ligand>
        <name>Zn(2+)</name>
        <dbReference type="ChEBI" id="CHEBI:29105"/>
        <note>catalytic</note>
    </ligand>
</feature>
<keyword evidence="1" id="KW-1015">Disulfide bond</keyword>
<dbReference type="Gene3D" id="3.10.100.10">
    <property type="entry name" value="Mannose-Binding Protein A, subunit A"/>
    <property type="match status" value="1"/>
</dbReference>
<evidence type="ECO:0000256" key="4">
    <source>
        <dbReference type="SAM" id="Phobius"/>
    </source>
</evidence>
<dbReference type="Proteomes" id="UP000887540">
    <property type="component" value="Unplaced"/>
</dbReference>
<dbReference type="SUPFAM" id="SSF55486">
    <property type="entry name" value="Metalloproteases ('zincins'), catalytic domain"/>
    <property type="match status" value="1"/>
</dbReference>